<dbReference type="EMBL" id="AFGF01000026">
    <property type="protein sequence ID" value="EGO65181.1"/>
    <property type="molecule type" value="Genomic_DNA"/>
</dbReference>
<feature type="transmembrane region" description="Helical" evidence="8">
    <location>
        <begin position="66"/>
        <end position="90"/>
    </location>
</feature>
<evidence type="ECO:0000256" key="5">
    <source>
        <dbReference type="ARBA" id="ARBA00022989"/>
    </source>
</evidence>
<dbReference type="AlphaFoldDB" id="F7NFI2"/>
<evidence type="ECO:0000256" key="1">
    <source>
        <dbReference type="ARBA" id="ARBA00004651"/>
    </source>
</evidence>
<evidence type="ECO:0000256" key="8">
    <source>
        <dbReference type="SAM" id="Phobius"/>
    </source>
</evidence>
<comment type="caution">
    <text evidence="9">The sequence shown here is derived from an EMBL/GenBank/DDBJ whole genome shotgun (WGS) entry which is preliminary data.</text>
</comment>
<keyword evidence="5 8" id="KW-1133">Transmembrane helix</keyword>
<feature type="transmembrane region" description="Helical" evidence="8">
    <location>
        <begin position="418"/>
        <end position="439"/>
    </location>
</feature>
<feature type="transmembrane region" description="Helical" evidence="8">
    <location>
        <begin position="331"/>
        <end position="349"/>
    </location>
</feature>
<accession>F7NFI2</accession>
<name>F7NFI2_9FIRM</name>
<keyword evidence="3" id="KW-1003">Cell membrane</keyword>
<keyword evidence="2" id="KW-0813">Transport</keyword>
<dbReference type="InterPro" id="IPR036259">
    <property type="entry name" value="MFS_trans_sf"/>
</dbReference>
<feature type="transmembrane region" description="Helical" evidence="8">
    <location>
        <begin position="355"/>
        <end position="374"/>
    </location>
</feature>
<keyword evidence="6 8" id="KW-0472">Membrane</keyword>
<evidence type="ECO:0000256" key="4">
    <source>
        <dbReference type="ARBA" id="ARBA00022692"/>
    </source>
</evidence>
<evidence type="ECO:0000256" key="2">
    <source>
        <dbReference type="ARBA" id="ARBA00022448"/>
    </source>
</evidence>
<dbReference type="SUPFAM" id="SSF103473">
    <property type="entry name" value="MFS general substrate transporter"/>
    <property type="match status" value="1"/>
</dbReference>
<dbReference type="STRING" id="1009370.ALO_04046"/>
<reference evidence="9 10" key="1">
    <citation type="journal article" date="2011" name="EMBO J.">
        <title>Structural diversity of bacterial flagellar motors.</title>
        <authorList>
            <person name="Chen S."/>
            <person name="Beeby M."/>
            <person name="Murphy G.E."/>
            <person name="Leadbetter J.R."/>
            <person name="Hendrixson D.R."/>
            <person name="Briegel A."/>
            <person name="Li Z."/>
            <person name="Shi J."/>
            <person name="Tocheva E.I."/>
            <person name="Muller A."/>
            <person name="Dobro M.J."/>
            <person name="Jensen G.J."/>
        </authorList>
    </citation>
    <scope>NUCLEOTIDE SEQUENCE [LARGE SCALE GENOMIC DNA]</scope>
    <source>
        <strain evidence="9 10">DSM 6540</strain>
    </source>
</reference>
<evidence type="ECO:0000256" key="7">
    <source>
        <dbReference type="SAM" id="MobiDB-lite"/>
    </source>
</evidence>
<dbReference type="NCBIfam" id="NF008397">
    <property type="entry name" value="PRK11195.1"/>
    <property type="match status" value="1"/>
</dbReference>
<dbReference type="eggNOG" id="COG2814">
    <property type="taxonomic scope" value="Bacteria"/>
</dbReference>
<keyword evidence="4 8" id="KW-0812">Transmembrane</keyword>
<feature type="region of interest" description="Disordered" evidence="7">
    <location>
        <begin position="1"/>
        <end position="47"/>
    </location>
</feature>
<keyword evidence="10" id="KW-1185">Reference proteome</keyword>
<dbReference type="Proteomes" id="UP000003240">
    <property type="component" value="Unassembled WGS sequence"/>
</dbReference>
<feature type="transmembrane region" description="Helical" evidence="8">
    <location>
        <begin position="395"/>
        <end position="412"/>
    </location>
</feature>
<gene>
    <name evidence="9" type="ORF">ALO_04046</name>
</gene>
<dbReference type="OrthoDB" id="9803968at2"/>
<dbReference type="RefSeq" id="WP_004093132.1">
    <property type="nucleotide sequence ID" value="NZ_AFGF01000026.1"/>
</dbReference>
<sequence>MHIKSLLQNSSLASNPETVQKGSDARRDEEAREGCTFGGYGERAPAGETTQTGLFQRSPGLSPLGALYLAQFLSAFVDNMILFIAQAIILRNNYPGYYLPLVQSMFLFSFIILSPWVGRFADRHAKARVLIVGNLIKAAGILLLMLGFDPAASYAVVGAGAVIYSPAKYGILPLLTRTGPELLQANSHIETYTILAILTGSVAGGYLADLSISAALMTALALYGLSVMVNLWIPRNPPNPAITYRHAVAEFIRDTRALLQNPRSAYSLIGTGSFWLSSAVLRMMVFAWLPLILGITSGMAISMIIAVTGVGIALGAMITPYIIPVDKIKRTLWFGLAMAFSILAFTLIHTLPLTILFLLLIGCFGGIYIVPMNTCLQQVGHSSIGAGKTIAVQNFVENLCMFSGVALYTLAAKSGVDINVSVAVAGLAMLGFVGILGLLGRKI</sequence>
<feature type="compositionally biased region" description="Basic and acidic residues" evidence="7">
    <location>
        <begin position="23"/>
        <end position="33"/>
    </location>
</feature>
<protein>
    <submittedName>
        <fullName evidence="9">Lysophospholipid transporter LplT</fullName>
    </submittedName>
</protein>
<organism evidence="9 10">
    <name type="scientific">Acetonema longum DSM 6540</name>
    <dbReference type="NCBI Taxonomy" id="1009370"/>
    <lineage>
        <taxon>Bacteria</taxon>
        <taxon>Bacillati</taxon>
        <taxon>Bacillota</taxon>
        <taxon>Negativicutes</taxon>
        <taxon>Acetonemataceae</taxon>
        <taxon>Acetonema</taxon>
    </lineage>
</organism>
<evidence type="ECO:0000313" key="10">
    <source>
        <dbReference type="Proteomes" id="UP000003240"/>
    </source>
</evidence>
<comment type="subcellular location">
    <subcellularLocation>
        <location evidence="1">Cell membrane</location>
        <topology evidence="1">Multi-pass membrane protein</topology>
    </subcellularLocation>
</comment>
<evidence type="ECO:0000313" key="9">
    <source>
        <dbReference type="EMBL" id="EGO65181.1"/>
    </source>
</evidence>
<feature type="transmembrane region" description="Helical" evidence="8">
    <location>
        <begin position="265"/>
        <end position="289"/>
    </location>
</feature>
<dbReference type="PANTHER" id="PTHR43266:SF2">
    <property type="entry name" value="MAJOR FACILITATOR SUPERFAMILY (MFS) PROFILE DOMAIN-CONTAINING PROTEIN"/>
    <property type="match status" value="1"/>
</dbReference>
<proteinExistence type="predicted"/>
<evidence type="ECO:0000256" key="6">
    <source>
        <dbReference type="ARBA" id="ARBA00023136"/>
    </source>
</evidence>
<feature type="transmembrane region" description="Helical" evidence="8">
    <location>
        <begin position="295"/>
        <end position="319"/>
    </location>
</feature>
<feature type="transmembrane region" description="Helical" evidence="8">
    <location>
        <begin position="214"/>
        <end position="233"/>
    </location>
</feature>
<dbReference type="Pfam" id="PF07690">
    <property type="entry name" value="MFS_1"/>
    <property type="match status" value="1"/>
</dbReference>
<evidence type="ECO:0000256" key="3">
    <source>
        <dbReference type="ARBA" id="ARBA00022475"/>
    </source>
</evidence>
<dbReference type="GO" id="GO:0005886">
    <property type="term" value="C:plasma membrane"/>
    <property type="evidence" value="ECO:0007669"/>
    <property type="project" value="UniProtKB-SubCell"/>
</dbReference>
<dbReference type="PANTHER" id="PTHR43266">
    <property type="entry name" value="MACROLIDE-EFFLUX PROTEIN"/>
    <property type="match status" value="1"/>
</dbReference>
<feature type="transmembrane region" description="Helical" evidence="8">
    <location>
        <begin position="96"/>
        <end position="117"/>
    </location>
</feature>
<dbReference type="Gene3D" id="1.20.1250.20">
    <property type="entry name" value="MFS general substrate transporter like domains"/>
    <property type="match status" value="1"/>
</dbReference>
<dbReference type="GO" id="GO:0022857">
    <property type="term" value="F:transmembrane transporter activity"/>
    <property type="evidence" value="ECO:0007669"/>
    <property type="project" value="InterPro"/>
</dbReference>
<feature type="compositionally biased region" description="Polar residues" evidence="7">
    <location>
        <begin position="1"/>
        <end position="21"/>
    </location>
</feature>
<dbReference type="InterPro" id="IPR011701">
    <property type="entry name" value="MFS"/>
</dbReference>